<proteinExistence type="predicted"/>
<reference evidence="2" key="2">
    <citation type="submission" date="2015-01" db="EMBL/GenBank/DDBJ databases">
        <title>Evolutionary Origins and Diversification of the Mycorrhizal Mutualists.</title>
        <authorList>
            <consortium name="DOE Joint Genome Institute"/>
            <consortium name="Mycorrhizal Genomics Consortium"/>
            <person name="Kohler A."/>
            <person name="Kuo A."/>
            <person name="Nagy L.G."/>
            <person name="Floudas D."/>
            <person name="Copeland A."/>
            <person name="Barry K.W."/>
            <person name="Cichocki N."/>
            <person name="Veneault-Fourrey C."/>
            <person name="LaButti K."/>
            <person name="Lindquist E.A."/>
            <person name="Lipzen A."/>
            <person name="Lundell T."/>
            <person name="Morin E."/>
            <person name="Murat C."/>
            <person name="Riley R."/>
            <person name="Ohm R."/>
            <person name="Sun H."/>
            <person name="Tunlid A."/>
            <person name="Henrissat B."/>
            <person name="Grigoriev I.V."/>
            <person name="Hibbett D.S."/>
            <person name="Martin F."/>
        </authorList>
    </citation>
    <scope>NUCLEOTIDE SEQUENCE [LARGE SCALE GENOMIC DNA]</scope>
    <source>
        <strain evidence="2">MAFF 305830</strain>
    </source>
</reference>
<gene>
    <name evidence="1" type="ORF">M408DRAFT_265653</name>
</gene>
<sequence length="76" mass="9061">MDIWRRRNQLLNRLCLVSKTFSSISNVFIYSGIRLYLDPSFRALGLSHRELKQPHRPTLTRNSCAQDHFRWPSMNL</sequence>
<protein>
    <submittedName>
        <fullName evidence="1">Uncharacterized protein</fullName>
    </submittedName>
</protein>
<organism evidence="1 2">
    <name type="scientific">Serendipita vermifera MAFF 305830</name>
    <dbReference type="NCBI Taxonomy" id="933852"/>
    <lineage>
        <taxon>Eukaryota</taxon>
        <taxon>Fungi</taxon>
        <taxon>Dikarya</taxon>
        <taxon>Basidiomycota</taxon>
        <taxon>Agaricomycotina</taxon>
        <taxon>Agaricomycetes</taxon>
        <taxon>Sebacinales</taxon>
        <taxon>Serendipitaceae</taxon>
        <taxon>Serendipita</taxon>
    </lineage>
</organism>
<accession>A0A0C2X114</accession>
<dbReference type="HOGENOM" id="CLU_2656024_0_0_1"/>
<evidence type="ECO:0000313" key="1">
    <source>
        <dbReference type="EMBL" id="KIM23182.1"/>
    </source>
</evidence>
<evidence type="ECO:0000313" key="2">
    <source>
        <dbReference type="Proteomes" id="UP000054097"/>
    </source>
</evidence>
<dbReference type="EMBL" id="KN824341">
    <property type="protein sequence ID" value="KIM23182.1"/>
    <property type="molecule type" value="Genomic_DNA"/>
</dbReference>
<dbReference type="Proteomes" id="UP000054097">
    <property type="component" value="Unassembled WGS sequence"/>
</dbReference>
<keyword evidence="2" id="KW-1185">Reference proteome</keyword>
<name>A0A0C2X114_SERVB</name>
<dbReference type="AlphaFoldDB" id="A0A0C2X114"/>
<reference evidence="1 2" key="1">
    <citation type="submission" date="2014-04" db="EMBL/GenBank/DDBJ databases">
        <authorList>
            <consortium name="DOE Joint Genome Institute"/>
            <person name="Kuo A."/>
            <person name="Zuccaro A."/>
            <person name="Kohler A."/>
            <person name="Nagy L.G."/>
            <person name="Floudas D."/>
            <person name="Copeland A."/>
            <person name="Barry K.W."/>
            <person name="Cichocki N."/>
            <person name="Veneault-Fourrey C."/>
            <person name="LaButti K."/>
            <person name="Lindquist E.A."/>
            <person name="Lipzen A."/>
            <person name="Lundell T."/>
            <person name="Morin E."/>
            <person name="Murat C."/>
            <person name="Sun H."/>
            <person name="Tunlid A."/>
            <person name="Henrissat B."/>
            <person name="Grigoriev I.V."/>
            <person name="Hibbett D.S."/>
            <person name="Martin F."/>
            <person name="Nordberg H.P."/>
            <person name="Cantor M.N."/>
            <person name="Hua S.X."/>
        </authorList>
    </citation>
    <scope>NUCLEOTIDE SEQUENCE [LARGE SCALE GENOMIC DNA]</scope>
    <source>
        <strain evidence="1 2">MAFF 305830</strain>
    </source>
</reference>